<dbReference type="GO" id="GO:0008477">
    <property type="term" value="F:purine nucleosidase activity"/>
    <property type="evidence" value="ECO:0007669"/>
    <property type="project" value="TreeGrafter"/>
</dbReference>
<dbReference type="EMBL" id="FOTG01000002">
    <property type="protein sequence ID" value="SFL02341.1"/>
    <property type="molecule type" value="Genomic_DNA"/>
</dbReference>
<dbReference type="GO" id="GO:0006152">
    <property type="term" value="P:purine nucleoside catabolic process"/>
    <property type="evidence" value="ECO:0007669"/>
    <property type="project" value="TreeGrafter"/>
</dbReference>
<organism evidence="4 6">
    <name type="scientific">Streptococcus equinus JB1</name>
    <dbReference type="NCBI Taxonomy" id="1294274"/>
    <lineage>
        <taxon>Bacteria</taxon>
        <taxon>Bacillati</taxon>
        <taxon>Bacillota</taxon>
        <taxon>Bacilli</taxon>
        <taxon>Lactobacillales</taxon>
        <taxon>Streptococcaceae</taxon>
        <taxon>Streptococcus</taxon>
    </lineage>
</organism>
<evidence type="ECO:0000259" key="3">
    <source>
        <dbReference type="Pfam" id="PF01156"/>
    </source>
</evidence>
<comment type="caution">
    <text evidence="4">The sequence shown here is derived from an EMBL/GenBank/DDBJ whole genome shotgun (WGS) entry which is preliminary data.</text>
</comment>
<dbReference type="Proteomes" id="UP000029382">
    <property type="component" value="Unassembled WGS sequence"/>
</dbReference>
<evidence type="ECO:0000256" key="2">
    <source>
        <dbReference type="ARBA" id="ARBA00023295"/>
    </source>
</evidence>
<dbReference type="SUPFAM" id="SSF53590">
    <property type="entry name" value="Nucleoside hydrolase"/>
    <property type="match status" value="1"/>
</dbReference>
<reference evidence="4 6" key="1">
    <citation type="journal article" date="2014" name="Genome Announc.">
        <title>Draft Genome Sequences of Streptococcus bovis Strains ATCC 33317 and JB1.</title>
        <authorList>
            <person name="Benahmed F.H."/>
            <person name="Gopinath G.R."/>
            <person name="Harbottle H."/>
            <person name="Cotta M.A."/>
            <person name="Luo Y."/>
            <person name="Henderson C."/>
            <person name="Teri P."/>
            <person name="Soppet D."/>
            <person name="Rasmussen M."/>
            <person name="Whitehead T.R."/>
            <person name="Davidson M."/>
        </authorList>
    </citation>
    <scope>NUCLEOTIDE SEQUENCE [LARGE SCALE GENOMIC DNA]</scope>
    <source>
        <strain evidence="4 6">JB1</strain>
    </source>
</reference>
<reference evidence="5 7" key="2">
    <citation type="submission" date="2016-10" db="EMBL/GenBank/DDBJ databases">
        <authorList>
            <person name="Varghese N."/>
            <person name="Submissions S."/>
        </authorList>
    </citation>
    <scope>NUCLEOTIDE SEQUENCE [LARGE SCALE GENOMIC DNA]</scope>
    <source>
        <strain evidence="5 7">JB1</strain>
    </source>
</reference>
<dbReference type="EMBL" id="AUZH01000013">
    <property type="protein sequence ID" value="KFN88269.1"/>
    <property type="molecule type" value="Genomic_DNA"/>
</dbReference>
<evidence type="ECO:0000313" key="4">
    <source>
        <dbReference type="EMBL" id="KFN88269.1"/>
    </source>
</evidence>
<dbReference type="PANTHER" id="PTHR12304">
    <property type="entry name" value="INOSINE-URIDINE PREFERRING NUCLEOSIDE HYDROLASE"/>
    <property type="match status" value="1"/>
</dbReference>
<name>A0A091BU55_STREI</name>
<evidence type="ECO:0000313" key="7">
    <source>
        <dbReference type="Proteomes" id="UP000182793"/>
    </source>
</evidence>
<evidence type="ECO:0000256" key="1">
    <source>
        <dbReference type="ARBA" id="ARBA00022801"/>
    </source>
</evidence>
<feature type="domain" description="Inosine/uridine-preferring nucleoside hydrolase" evidence="3">
    <location>
        <begin position="6"/>
        <end position="302"/>
    </location>
</feature>
<proteinExistence type="predicted"/>
<dbReference type="InterPro" id="IPR023186">
    <property type="entry name" value="IUNH"/>
</dbReference>
<evidence type="ECO:0000313" key="5">
    <source>
        <dbReference type="EMBL" id="SFL02341.1"/>
    </source>
</evidence>
<dbReference type="InterPro" id="IPR036452">
    <property type="entry name" value="Ribo_hydro-like"/>
</dbReference>
<dbReference type="InterPro" id="IPR001910">
    <property type="entry name" value="Inosine/uridine_hydrolase_dom"/>
</dbReference>
<dbReference type="AlphaFoldDB" id="A0A091BU55"/>
<keyword evidence="2" id="KW-0326">Glycosidase</keyword>
<dbReference type="Gene3D" id="3.90.245.10">
    <property type="entry name" value="Ribonucleoside hydrolase-like"/>
    <property type="match status" value="1"/>
</dbReference>
<dbReference type="GO" id="GO:0005829">
    <property type="term" value="C:cytosol"/>
    <property type="evidence" value="ECO:0007669"/>
    <property type="project" value="TreeGrafter"/>
</dbReference>
<dbReference type="Proteomes" id="UP000182793">
    <property type="component" value="Unassembled WGS sequence"/>
</dbReference>
<accession>A0A091BU55</accession>
<dbReference type="RefSeq" id="WP_039696565.1">
    <property type="nucleotide sequence ID" value="NZ_AUZH01000013.1"/>
</dbReference>
<dbReference type="Pfam" id="PF01156">
    <property type="entry name" value="IU_nuc_hydro"/>
    <property type="match status" value="1"/>
</dbReference>
<gene>
    <name evidence="4" type="ORF">H702_04410</name>
    <name evidence="5" type="ORF">SAMN02910290_00062</name>
</gene>
<evidence type="ECO:0000313" key="6">
    <source>
        <dbReference type="Proteomes" id="UP000029382"/>
    </source>
</evidence>
<sequence length="327" mass="36669">MTKQKIIIDCDPGIDDTLALLYALKHPNLEVVAITIVAGNCPTDLGVKNAFTSLELLDRLDVPVYQGASTPLTRDYVSAQDTHGMDGLGENNFQLKQTPHVQEKSAEQFLADYFKAPTDTSIIALGPLTNIAKALELNPKLGENCHRFVSMGGNFKSHGNCSPVAEYNYWCDPHAAQITFEHLGRKVEMVGLDVTRHIVLTPNHLEYMSRINAEMTAFITKITRFYFDFHWEYEHIIGCVINDPLALAYFVNSEVCSGFEAYTDVVTDGIAIGQTVVDQYDFYHKPKNSTILTQVNPSLFWEDFLTVLLDAQKDIIQDDLKNLKLES</sequence>
<keyword evidence="7" id="KW-1185">Reference proteome</keyword>
<dbReference type="CDD" id="cd02653">
    <property type="entry name" value="nuc_hydro_3"/>
    <property type="match status" value="1"/>
</dbReference>
<keyword evidence="1 4" id="KW-0378">Hydrolase</keyword>
<dbReference type="PANTHER" id="PTHR12304:SF4">
    <property type="entry name" value="URIDINE NUCLEOSIDASE"/>
    <property type="match status" value="1"/>
</dbReference>
<protein>
    <submittedName>
        <fullName evidence="4">Inosine-uridine nucleoside N-ribohydrolase</fullName>
    </submittedName>
    <submittedName>
        <fullName evidence="5">Purine nucleosidase</fullName>
    </submittedName>
</protein>